<organism evidence="4 5">
    <name type="scientific">Pseudomonas maioricensis</name>
    <dbReference type="NCBI Taxonomy" id="1766623"/>
    <lineage>
        <taxon>Bacteria</taxon>
        <taxon>Pseudomonadati</taxon>
        <taxon>Pseudomonadota</taxon>
        <taxon>Gammaproteobacteria</taxon>
        <taxon>Pseudomonadales</taxon>
        <taxon>Pseudomonadaceae</taxon>
        <taxon>Pseudomonas</taxon>
    </lineage>
</organism>
<evidence type="ECO:0000313" key="4">
    <source>
        <dbReference type="EMBL" id="MCI8211806.1"/>
    </source>
</evidence>
<proteinExistence type="inferred from homology"/>
<dbReference type="SMART" id="SM00382">
    <property type="entry name" value="AAA"/>
    <property type="match status" value="1"/>
</dbReference>
<dbReference type="InterPro" id="IPR001482">
    <property type="entry name" value="T2SS/T4SS_dom"/>
</dbReference>
<keyword evidence="5" id="KW-1185">Reference proteome</keyword>
<gene>
    <name evidence="4" type="ORF">AUC61_19930</name>
</gene>
<name>A0ABS9ZND2_9PSED</name>
<protein>
    <submittedName>
        <fullName evidence="4">Pilus assembly protein CpaF</fullName>
    </submittedName>
</protein>
<dbReference type="RefSeq" id="WP_243247903.1">
    <property type="nucleotide sequence ID" value="NZ_LOHG01000014.1"/>
</dbReference>
<dbReference type="SUPFAM" id="SSF52540">
    <property type="entry name" value="P-loop containing nucleoside triphosphate hydrolases"/>
    <property type="match status" value="1"/>
</dbReference>
<dbReference type="InterPro" id="IPR027417">
    <property type="entry name" value="P-loop_NTPase"/>
</dbReference>
<evidence type="ECO:0000256" key="2">
    <source>
        <dbReference type="SAM" id="MobiDB-lite"/>
    </source>
</evidence>
<dbReference type="Gene3D" id="3.30.450.380">
    <property type="match status" value="1"/>
</dbReference>
<comment type="caution">
    <text evidence="4">The sequence shown here is derived from an EMBL/GenBank/DDBJ whole genome shotgun (WGS) entry which is preliminary data.</text>
</comment>
<dbReference type="CDD" id="cd01130">
    <property type="entry name" value="VirB11-like_ATPase"/>
    <property type="match status" value="1"/>
</dbReference>
<comment type="similarity">
    <text evidence="1">Belongs to the GSP E family.</text>
</comment>
<feature type="domain" description="AAA+ ATPase" evidence="3">
    <location>
        <begin position="237"/>
        <end position="374"/>
    </location>
</feature>
<dbReference type="Proteomes" id="UP001320513">
    <property type="component" value="Unassembled WGS sequence"/>
</dbReference>
<sequence>MLIRQPQKPQPARKQAPETSAPAAVQEVRATTVARNMPGKSLDSAGAHNRRLIRGHLYDQIDPLKAAAMGRDKLRGQIESLIRRICDENRLQLSRQEEETIAEEMLNEMVGIGPIQPLLADDSVNDILVNGAGQVFVERYGKLELSPITFVDEAHVFNTAQRIAAAVGRRIDETHPMVDARLADGSRVNVITYPLAIDGTTISIRKFMRRNMSLESLSERGAISMEMVEVLRRAMVAKLNIIVSGGTGAGKTTLLNALSQKISDEDRIITIEDAAELQLQQIHVVRLETRPVSAEGTGKVDQRDLVRNALRMRPDRIILGEVRGGESFDMLQAMNTGHDGSLCTVHANTPRDAIMRLENMVMMASMQLPLEAIRRQIASAVNLIVQVERMRDGARRIVSITEVCGMENEVIQSQELFSFKTTSVDAKGRLSGQFVSSGQRPQFYTSHAHLFEGQA</sequence>
<evidence type="ECO:0000259" key="3">
    <source>
        <dbReference type="SMART" id="SM00382"/>
    </source>
</evidence>
<reference evidence="4 5" key="1">
    <citation type="submission" date="2015-12" db="EMBL/GenBank/DDBJ databases">
        <title>Phylogenomics in the description of a new species in the Pseudomonas syringae group.</title>
        <authorList>
            <person name="Busquets A."/>
            <person name="Gomila M."/>
            <person name="Beiki F."/>
            <person name="Rahimian H."/>
            <person name="Mulet M."/>
            <person name="Sanchez D."/>
            <person name="Garcia-Valdes E."/>
            <person name="Lalucat J."/>
        </authorList>
    </citation>
    <scope>NUCLEOTIDE SEQUENCE [LARGE SCALE GENOMIC DNA]</scope>
    <source>
        <strain evidence="4 5">S25</strain>
    </source>
</reference>
<dbReference type="PANTHER" id="PTHR30486">
    <property type="entry name" value="TWITCHING MOTILITY PROTEIN PILT"/>
    <property type="match status" value="1"/>
</dbReference>
<dbReference type="PANTHER" id="PTHR30486:SF6">
    <property type="entry name" value="TYPE IV PILUS RETRACTATION ATPASE PILT"/>
    <property type="match status" value="1"/>
</dbReference>
<dbReference type="Gene3D" id="3.40.50.300">
    <property type="entry name" value="P-loop containing nucleotide triphosphate hydrolases"/>
    <property type="match status" value="1"/>
</dbReference>
<evidence type="ECO:0000256" key="1">
    <source>
        <dbReference type="ARBA" id="ARBA00006611"/>
    </source>
</evidence>
<accession>A0ABS9ZND2</accession>
<evidence type="ECO:0000313" key="5">
    <source>
        <dbReference type="Proteomes" id="UP001320513"/>
    </source>
</evidence>
<dbReference type="Pfam" id="PF00437">
    <property type="entry name" value="T2SSE"/>
    <property type="match status" value="1"/>
</dbReference>
<feature type="region of interest" description="Disordered" evidence="2">
    <location>
        <begin position="1"/>
        <end position="25"/>
    </location>
</feature>
<feature type="compositionally biased region" description="Low complexity" evidence="2">
    <location>
        <begin position="1"/>
        <end position="14"/>
    </location>
</feature>
<dbReference type="EMBL" id="LOHG01000014">
    <property type="protein sequence ID" value="MCI8211806.1"/>
    <property type="molecule type" value="Genomic_DNA"/>
</dbReference>
<dbReference type="InterPro" id="IPR003593">
    <property type="entry name" value="AAA+_ATPase"/>
</dbReference>
<dbReference type="InterPro" id="IPR050921">
    <property type="entry name" value="T4SS_GSP_E_ATPase"/>
</dbReference>